<evidence type="ECO:0000313" key="8">
    <source>
        <dbReference type="Proteomes" id="UP000266188"/>
    </source>
</evidence>
<dbReference type="PROSITE" id="PS00463">
    <property type="entry name" value="ZN2_CY6_FUNGAL_1"/>
    <property type="match status" value="1"/>
</dbReference>
<evidence type="ECO:0000256" key="5">
    <source>
        <dbReference type="SAM" id="MobiDB-lite"/>
    </source>
</evidence>
<dbReference type="GO" id="GO:0008270">
    <property type="term" value="F:zinc ion binding"/>
    <property type="evidence" value="ECO:0007669"/>
    <property type="project" value="InterPro"/>
</dbReference>
<keyword evidence="4" id="KW-0539">Nucleus</keyword>
<dbReference type="SMART" id="SM00066">
    <property type="entry name" value="GAL4"/>
    <property type="match status" value="1"/>
</dbReference>
<reference evidence="8" key="1">
    <citation type="submission" date="2017-02" db="EMBL/GenBank/DDBJ databases">
        <authorList>
            <person name="Tafer H."/>
            <person name="Lopandic K."/>
        </authorList>
    </citation>
    <scope>NUCLEOTIDE SEQUENCE [LARGE SCALE GENOMIC DNA]</scope>
    <source>
        <strain evidence="8">CBS 366.77</strain>
    </source>
</reference>
<dbReference type="PROSITE" id="PS50048">
    <property type="entry name" value="ZN2_CY6_FUNGAL_2"/>
    <property type="match status" value="1"/>
</dbReference>
<protein>
    <submittedName>
        <fullName evidence="7">C6 finger domain protein</fullName>
    </submittedName>
</protein>
<dbReference type="Pfam" id="PF00172">
    <property type="entry name" value="Zn_clus"/>
    <property type="match status" value="1"/>
</dbReference>
<accession>A0A3A3A226</accession>
<dbReference type="STRING" id="2070753.A0A3A3A226"/>
<dbReference type="AlphaFoldDB" id="A0A3A3A226"/>
<evidence type="ECO:0000256" key="4">
    <source>
        <dbReference type="ARBA" id="ARBA00023242"/>
    </source>
</evidence>
<gene>
    <name evidence="7" type="ORF">PHISCL_00062</name>
</gene>
<dbReference type="CDD" id="cd00067">
    <property type="entry name" value="GAL4"/>
    <property type="match status" value="1"/>
</dbReference>
<dbReference type="PANTHER" id="PTHR31069:SF32">
    <property type="entry name" value="ARGININE METABOLISM REGULATION PROTEIN II"/>
    <property type="match status" value="1"/>
</dbReference>
<name>A0A3A3A226_9EURO</name>
<feature type="compositionally biased region" description="Polar residues" evidence="5">
    <location>
        <begin position="125"/>
        <end position="137"/>
    </location>
</feature>
<feature type="region of interest" description="Disordered" evidence="5">
    <location>
        <begin position="51"/>
        <end position="107"/>
    </location>
</feature>
<dbReference type="InterPro" id="IPR036864">
    <property type="entry name" value="Zn2-C6_fun-type_DNA-bd_sf"/>
</dbReference>
<dbReference type="Proteomes" id="UP000266188">
    <property type="component" value="Unassembled WGS sequence"/>
</dbReference>
<dbReference type="EMBL" id="MVGC01000001">
    <property type="protein sequence ID" value="RJE27637.1"/>
    <property type="molecule type" value="Genomic_DNA"/>
</dbReference>
<keyword evidence="1" id="KW-0805">Transcription regulation</keyword>
<evidence type="ECO:0000313" key="7">
    <source>
        <dbReference type="EMBL" id="RJE27637.1"/>
    </source>
</evidence>
<dbReference type="SUPFAM" id="SSF57701">
    <property type="entry name" value="Zn2/Cys6 DNA-binding domain"/>
    <property type="match status" value="1"/>
</dbReference>
<dbReference type="InterPro" id="IPR050675">
    <property type="entry name" value="OAF3"/>
</dbReference>
<comment type="caution">
    <text evidence="7">The sequence shown here is derived from an EMBL/GenBank/DDBJ whole genome shotgun (WGS) entry which is preliminary data.</text>
</comment>
<evidence type="ECO:0000259" key="6">
    <source>
        <dbReference type="PROSITE" id="PS50048"/>
    </source>
</evidence>
<feature type="compositionally biased region" description="Basic and acidic residues" evidence="5">
    <location>
        <begin position="78"/>
        <end position="91"/>
    </location>
</feature>
<dbReference type="Gene3D" id="4.10.240.10">
    <property type="entry name" value="Zn(2)-C6 fungal-type DNA-binding domain"/>
    <property type="match status" value="1"/>
</dbReference>
<feature type="domain" description="Zn(2)-C6 fungal-type" evidence="6">
    <location>
        <begin position="9"/>
        <end position="37"/>
    </location>
</feature>
<dbReference type="PANTHER" id="PTHR31069">
    <property type="entry name" value="OLEATE-ACTIVATED TRANSCRIPTION FACTOR 1-RELATED"/>
    <property type="match status" value="1"/>
</dbReference>
<organism evidence="7 8">
    <name type="scientific">Aspergillus sclerotialis</name>
    <dbReference type="NCBI Taxonomy" id="2070753"/>
    <lineage>
        <taxon>Eukaryota</taxon>
        <taxon>Fungi</taxon>
        <taxon>Dikarya</taxon>
        <taxon>Ascomycota</taxon>
        <taxon>Pezizomycotina</taxon>
        <taxon>Eurotiomycetes</taxon>
        <taxon>Eurotiomycetidae</taxon>
        <taxon>Eurotiales</taxon>
        <taxon>Aspergillaceae</taxon>
        <taxon>Aspergillus</taxon>
        <taxon>Aspergillus subgen. Polypaecilum</taxon>
    </lineage>
</organism>
<dbReference type="OrthoDB" id="3477330at2759"/>
<keyword evidence="2" id="KW-0238">DNA-binding</keyword>
<dbReference type="InterPro" id="IPR001138">
    <property type="entry name" value="Zn2Cys6_DnaBD"/>
</dbReference>
<evidence type="ECO:0000256" key="1">
    <source>
        <dbReference type="ARBA" id="ARBA00023015"/>
    </source>
</evidence>
<evidence type="ECO:0000256" key="3">
    <source>
        <dbReference type="ARBA" id="ARBA00023163"/>
    </source>
</evidence>
<dbReference type="GO" id="GO:0003677">
    <property type="term" value="F:DNA binding"/>
    <property type="evidence" value="ECO:0007669"/>
    <property type="project" value="UniProtKB-KW"/>
</dbReference>
<keyword evidence="3" id="KW-0804">Transcription</keyword>
<sequence length="153" mass="17234">MSTQRSHHSCWTCKDKRRRCDKARPTCETCRHRGQVCEGYEVRLRWGTGIASRGRFTGADKPLEESVPARPRGRKRDLRQEHKEIDTDSRDAPLNQPGVDPDTGLQFAHSQYNSVDPVCGPVGDLSTNSPTQSSPQDQALFEECKMDAGFFLV</sequence>
<keyword evidence="8" id="KW-1185">Reference proteome</keyword>
<evidence type="ECO:0000256" key="2">
    <source>
        <dbReference type="ARBA" id="ARBA00023125"/>
    </source>
</evidence>
<dbReference type="GO" id="GO:0000981">
    <property type="term" value="F:DNA-binding transcription factor activity, RNA polymerase II-specific"/>
    <property type="evidence" value="ECO:0007669"/>
    <property type="project" value="InterPro"/>
</dbReference>
<feature type="region of interest" description="Disordered" evidence="5">
    <location>
        <begin position="118"/>
        <end position="137"/>
    </location>
</feature>
<proteinExistence type="predicted"/>